<dbReference type="Pfam" id="PF00874">
    <property type="entry name" value="PRD"/>
    <property type="match status" value="1"/>
</dbReference>
<dbReference type="PROSITE" id="PS51372">
    <property type="entry name" value="PRD_2"/>
    <property type="match status" value="1"/>
</dbReference>
<keyword evidence="4" id="KW-0804">Transcription</keyword>
<dbReference type="InterPro" id="IPR036634">
    <property type="entry name" value="PRD_sf"/>
</dbReference>
<evidence type="ECO:0000313" key="9">
    <source>
        <dbReference type="Proteomes" id="UP000013877"/>
    </source>
</evidence>
<keyword evidence="3" id="KW-0010">Activator</keyword>
<name>R2QU25_9ENTE</name>
<reference evidence="7 9" key="1">
    <citation type="submission" date="2013-02" db="EMBL/GenBank/DDBJ databases">
        <title>The Genome Sequence of Enterococcus raffinosus ATCC_49464.</title>
        <authorList>
            <consortium name="The Broad Institute Genome Sequencing Platform"/>
            <consortium name="The Broad Institute Genome Sequencing Center for Infectious Disease"/>
            <person name="Earl A.M."/>
            <person name="Gilmore M.S."/>
            <person name="Lebreton F."/>
            <person name="Walker B."/>
            <person name="Young S.K."/>
            <person name="Zeng Q."/>
            <person name="Gargeya S."/>
            <person name="Fitzgerald M."/>
            <person name="Haas B."/>
            <person name="Abouelleil A."/>
            <person name="Alvarado L."/>
            <person name="Arachchi H.M."/>
            <person name="Berlin A.M."/>
            <person name="Chapman S.B."/>
            <person name="Dewar J."/>
            <person name="Goldberg J."/>
            <person name="Griggs A."/>
            <person name="Gujja S."/>
            <person name="Hansen M."/>
            <person name="Howarth C."/>
            <person name="Imamovic A."/>
            <person name="Larimer J."/>
            <person name="McCowan C."/>
            <person name="Murphy C."/>
            <person name="Neiman D."/>
            <person name="Pearson M."/>
            <person name="Priest M."/>
            <person name="Roberts A."/>
            <person name="Saif S."/>
            <person name="Shea T."/>
            <person name="Sisk P."/>
            <person name="Sykes S."/>
            <person name="Wortman J."/>
            <person name="Nusbaum C."/>
            <person name="Birren B."/>
        </authorList>
    </citation>
    <scope>NUCLEOTIDE SEQUENCE [LARGE SCALE GENOMIC DNA]</scope>
    <source>
        <strain evidence="7 9">ATCC 49464</strain>
    </source>
</reference>
<dbReference type="Gene3D" id="3.40.930.10">
    <property type="entry name" value="Mannitol-specific EII, Chain A"/>
    <property type="match status" value="1"/>
</dbReference>
<dbReference type="PANTHER" id="PTHR30185:SF18">
    <property type="entry name" value="TRANSCRIPTIONAL REGULATOR MTLR"/>
    <property type="match status" value="1"/>
</dbReference>
<reference evidence="8 10" key="2">
    <citation type="submission" date="2013-03" db="EMBL/GenBank/DDBJ databases">
        <title>The Genome Sequence of Enterococcus raffinosus ATCC_49464 (PacBio/Illumina hybrid assembly).</title>
        <authorList>
            <consortium name="The Broad Institute Genomics Platform"/>
            <consortium name="The Broad Institute Genome Sequencing Center for Infectious Disease"/>
            <person name="Earl A."/>
            <person name="Russ C."/>
            <person name="Gilmore M."/>
            <person name="Surin D."/>
            <person name="Walker B."/>
            <person name="Young S."/>
            <person name="Zeng Q."/>
            <person name="Gargeya S."/>
            <person name="Fitzgerald M."/>
            <person name="Haas B."/>
            <person name="Abouelleil A."/>
            <person name="Allen A.W."/>
            <person name="Alvarado L."/>
            <person name="Arachchi H.M."/>
            <person name="Berlin A.M."/>
            <person name="Chapman S.B."/>
            <person name="Gainer-Dewar J."/>
            <person name="Goldberg J."/>
            <person name="Griggs A."/>
            <person name="Gujja S."/>
            <person name="Hansen M."/>
            <person name="Howarth C."/>
            <person name="Imamovic A."/>
            <person name="Ireland A."/>
            <person name="Larimer J."/>
            <person name="McCowan C."/>
            <person name="Murphy C."/>
            <person name="Pearson M."/>
            <person name="Poon T.W."/>
            <person name="Priest M."/>
            <person name="Roberts A."/>
            <person name="Saif S."/>
            <person name="Shea T."/>
            <person name="Sisk P."/>
            <person name="Sykes S."/>
            <person name="Wortman J."/>
            <person name="Nusbaum C."/>
            <person name="Birren B."/>
        </authorList>
    </citation>
    <scope>NUCLEOTIDE SEQUENCE [LARGE SCALE GENOMIC DNA]</scope>
    <source>
        <strain evidence="8 10">ATCC 49464</strain>
    </source>
</reference>
<dbReference type="Proteomes" id="UP000014158">
    <property type="component" value="Unassembled WGS sequence"/>
</dbReference>
<keyword evidence="10" id="KW-1185">Reference proteome</keyword>
<dbReference type="SUPFAM" id="SSF63520">
    <property type="entry name" value="PTS-regulatory domain, PRD"/>
    <property type="match status" value="1"/>
</dbReference>
<dbReference type="InterPro" id="IPR050661">
    <property type="entry name" value="BglG_antiterminators"/>
</dbReference>
<evidence type="ECO:0000256" key="3">
    <source>
        <dbReference type="ARBA" id="ARBA00023159"/>
    </source>
</evidence>
<dbReference type="InterPro" id="IPR016152">
    <property type="entry name" value="PTrfase/Anion_transptr"/>
</dbReference>
<dbReference type="HOGENOM" id="CLU_013442_5_1_9"/>
<dbReference type="eggNOG" id="COG3711">
    <property type="taxonomic scope" value="Bacteria"/>
</dbReference>
<dbReference type="InterPro" id="IPR011608">
    <property type="entry name" value="PRD"/>
</dbReference>
<dbReference type="InterPro" id="IPR002178">
    <property type="entry name" value="PTS_EIIA_type-2_dom"/>
</dbReference>
<gene>
    <name evidence="8" type="ORF">I590_00589</name>
    <name evidence="7" type="ORF">UAK_03849</name>
</gene>
<dbReference type="InterPro" id="IPR007737">
    <property type="entry name" value="Mga_HTH"/>
</dbReference>
<protein>
    <submittedName>
        <fullName evidence="7">Uncharacterized protein</fullName>
    </submittedName>
</protein>
<evidence type="ECO:0000256" key="4">
    <source>
        <dbReference type="ARBA" id="ARBA00023163"/>
    </source>
</evidence>
<dbReference type="PANTHER" id="PTHR30185">
    <property type="entry name" value="CRYPTIC BETA-GLUCOSIDE BGL OPERON ANTITERMINATOR"/>
    <property type="match status" value="1"/>
</dbReference>
<dbReference type="PATRIC" id="fig|1158602.3.peg.3849"/>
<comment type="caution">
    <text evidence="7">The sequence shown here is derived from an EMBL/GenBank/DDBJ whole genome shotgun (WGS) entry which is preliminary data.</text>
</comment>
<evidence type="ECO:0000256" key="1">
    <source>
        <dbReference type="ARBA" id="ARBA00022737"/>
    </source>
</evidence>
<keyword evidence="2" id="KW-0805">Transcription regulation</keyword>
<dbReference type="EMBL" id="ASWF01000001">
    <property type="protein sequence ID" value="EOT82164.1"/>
    <property type="molecule type" value="Genomic_DNA"/>
</dbReference>
<dbReference type="CDD" id="cd00133">
    <property type="entry name" value="PTS_IIB"/>
    <property type="match status" value="1"/>
</dbReference>
<dbReference type="Pfam" id="PF05043">
    <property type="entry name" value="Mga"/>
    <property type="match status" value="1"/>
</dbReference>
<dbReference type="RefSeq" id="WP_010747012.1">
    <property type="nucleotide sequence ID" value="NZ_ASWF01000001.1"/>
</dbReference>
<proteinExistence type="predicted"/>
<feature type="domain" description="PTS EIIA type-2" evidence="5">
    <location>
        <begin position="486"/>
        <end position="627"/>
    </location>
</feature>
<feature type="domain" description="PRD" evidence="6">
    <location>
        <begin position="283"/>
        <end position="390"/>
    </location>
</feature>
<dbReference type="InterPro" id="IPR036388">
    <property type="entry name" value="WH-like_DNA-bd_sf"/>
</dbReference>
<dbReference type="PROSITE" id="PS51094">
    <property type="entry name" value="PTS_EIIA_TYPE_2"/>
    <property type="match status" value="1"/>
</dbReference>
<dbReference type="AlphaFoldDB" id="R2QU25"/>
<dbReference type="Gene3D" id="1.10.10.10">
    <property type="entry name" value="Winged helix-like DNA-binding domain superfamily/Winged helix DNA-binding domain"/>
    <property type="match status" value="2"/>
</dbReference>
<dbReference type="eggNOG" id="COG1762">
    <property type="taxonomic scope" value="Bacteria"/>
</dbReference>
<sequence>MKLSTRQAQILEYYTHNKDNYITAKKTAKNFNVSIRTILTELKSIKEFSQLHPSFQLETLPSKGTKLTILDRTQFKEDLALIKKRPPLSNDHTYNRANSIIKFLLDQSDYVSKYYLTEKFFISETTLYNHITEAKKILAKYQLKLEYKTNLGYKIKGSELNKRTCIAKIGLDYKLGQRFPEKTNEIYTIVADTFIKYKYRINEETLLNITAHVSRSLQRTQSFHFIEQTFDQDLSSTDEYTIADEILSSFIPTHTMKDEYYINEVNLLTQIILGKLDYTGNNRLQEDINQFIDIAFESIYQKFSINFDSVDNLRLLLALHLVPLFYRIQSGTQLKNPLHSEIEKSFPQAYDIALYFSLLIKEKFNFVVSKDETSFLTLYFNYGMENYLSISVGKKILILTSLRKSETILLKHKILNWLPNQLEVIDFVAPQMIDSTIKVNEYDAVFTTEDYLEKYQNIVPSINIFPTEQDLRKIELAIQGYTNYNSILSKFTKDCFFYGEASSKEEALKIVIEKAVDKYQLDKSFGESVHAREEMVSTYFGNRVATPHTLTPNSDETFVSVVVLKNDVLWDKKNSVRIILLVSIAKNNPKELQFWDYLTTFLQSEKLVNKVIENPTFSCFLSTMKESLKNKFE</sequence>
<evidence type="ECO:0000256" key="2">
    <source>
        <dbReference type="ARBA" id="ARBA00023015"/>
    </source>
</evidence>
<dbReference type="Gene3D" id="1.10.1790.10">
    <property type="entry name" value="PRD domain"/>
    <property type="match status" value="1"/>
</dbReference>
<dbReference type="EMBL" id="AJAL01000020">
    <property type="protein sequence ID" value="EOH74985.1"/>
    <property type="molecule type" value="Genomic_DNA"/>
</dbReference>
<dbReference type="SUPFAM" id="SSF55804">
    <property type="entry name" value="Phoshotransferase/anion transport protein"/>
    <property type="match status" value="1"/>
</dbReference>
<dbReference type="Pfam" id="PF00359">
    <property type="entry name" value="PTS_EIIA_2"/>
    <property type="match status" value="1"/>
</dbReference>
<evidence type="ECO:0000313" key="10">
    <source>
        <dbReference type="Proteomes" id="UP000014158"/>
    </source>
</evidence>
<evidence type="ECO:0000313" key="8">
    <source>
        <dbReference type="EMBL" id="EOT82164.1"/>
    </source>
</evidence>
<evidence type="ECO:0000259" key="5">
    <source>
        <dbReference type="PROSITE" id="PS51094"/>
    </source>
</evidence>
<dbReference type="Proteomes" id="UP000013877">
    <property type="component" value="Unassembled WGS sequence"/>
</dbReference>
<keyword evidence="1" id="KW-0677">Repeat</keyword>
<dbReference type="OrthoDB" id="3239954at2"/>
<accession>R2QU25</accession>
<evidence type="ECO:0000313" key="7">
    <source>
        <dbReference type="EMBL" id="EOH74985.1"/>
    </source>
</evidence>
<dbReference type="GO" id="GO:0006355">
    <property type="term" value="P:regulation of DNA-templated transcription"/>
    <property type="evidence" value="ECO:0007669"/>
    <property type="project" value="InterPro"/>
</dbReference>
<organism evidence="7 9">
    <name type="scientific">Enterococcus raffinosus ATCC 49464</name>
    <dbReference type="NCBI Taxonomy" id="1158602"/>
    <lineage>
        <taxon>Bacteria</taxon>
        <taxon>Bacillati</taxon>
        <taxon>Bacillota</taxon>
        <taxon>Bacilli</taxon>
        <taxon>Lactobacillales</taxon>
        <taxon>Enterococcaceae</taxon>
        <taxon>Enterococcus</taxon>
    </lineage>
</organism>
<evidence type="ECO:0000259" key="6">
    <source>
        <dbReference type="PROSITE" id="PS51372"/>
    </source>
</evidence>